<dbReference type="PANTHER" id="PTHR47364:SF2">
    <property type="entry name" value="CYSTEINE PROTEINASE INHIBITOR 5"/>
    <property type="match status" value="1"/>
</dbReference>
<dbReference type="Proteomes" id="UP000233837">
    <property type="component" value="Unassembled WGS sequence"/>
</dbReference>
<feature type="chain" id="PRO_5018793460" evidence="4">
    <location>
        <begin position="21"/>
        <end position="125"/>
    </location>
</feature>
<reference evidence="6 7" key="1">
    <citation type="journal article" date="2016" name="Sci. Rep.">
        <title>The Dendrobium catenatum Lindl. genome sequence provides insights into polysaccharide synthase, floral development and adaptive evolution.</title>
        <authorList>
            <person name="Zhang G.Q."/>
            <person name="Xu Q."/>
            <person name="Bian C."/>
            <person name="Tsai W.C."/>
            <person name="Yeh C.M."/>
            <person name="Liu K.W."/>
            <person name="Yoshida K."/>
            <person name="Zhang L.S."/>
            <person name="Chang S.B."/>
            <person name="Chen F."/>
            <person name="Shi Y."/>
            <person name="Su Y.Y."/>
            <person name="Zhang Y.Q."/>
            <person name="Chen L.J."/>
            <person name="Yin Y."/>
            <person name="Lin M."/>
            <person name="Huang H."/>
            <person name="Deng H."/>
            <person name="Wang Z.W."/>
            <person name="Zhu S.L."/>
            <person name="Zhao X."/>
            <person name="Deng C."/>
            <person name="Niu S.C."/>
            <person name="Huang J."/>
            <person name="Wang M."/>
            <person name="Liu G.H."/>
            <person name="Yang H.J."/>
            <person name="Xiao X.J."/>
            <person name="Hsiao Y.Y."/>
            <person name="Wu W.L."/>
            <person name="Chen Y.Y."/>
            <person name="Mitsuda N."/>
            <person name="Ohme-Takagi M."/>
            <person name="Luo Y.B."/>
            <person name="Van de Peer Y."/>
            <person name="Liu Z.J."/>
        </authorList>
    </citation>
    <scope>NUCLEOTIDE SEQUENCE [LARGE SCALE GENOMIC DNA]</scope>
    <source>
        <tissue evidence="6">The whole plant</tissue>
    </source>
</reference>
<reference evidence="6 7" key="2">
    <citation type="journal article" date="2017" name="Nature">
        <title>The Apostasia genome and the evolution of orchids.</title>
        <authorList>
            <person name="Zhang G.Q."/>
            <person name="Liu K.W."/>
            <person name="Li Z."/>
            <person name="Lohaus R."/>
            <person name="Hsiao Y.Y."/>
            <person name="Niu S.C."/>
            <person name="Wang J.Y."/>
            <person name="Lin Y.C."/>
            <person name="Xu Q."/>
            <person name="Chen L.J."/>
            <person name="Yoshida K."/>
            <person name="Fujiwara S."/>
            <person name="Wang Z.W."/>
            <person name="Zhang Y.Q."/>
            <person name="Mitsuda N."/>
            <person name="Wang M."/>
            <person name="Liu G.H."/>
            <person name="Pecoraro L."/>
            <person name="Huang H.X."/>
            <person name="Xiao X.J."/>
            <person name="Lin M."/>
            <person name="Wu X.Y."/>
            <person name="Wu W.L."/>
            <person name="Chen Y.Y."/>
            <person name="Chang S.B."/>
            <person name="Sakamoto S."/>
            <person name="Ohme-Takagi M."/>
            <person name="Yagi M."/>
            <person name="Zeng S.J."/>
            <person name="Shen C.Y."/>
            <person name="Yeh C.M."/>
            <person name="Luo Y.B."/>
            <person name="Tsai W.C."/>
            <person name="Van de Peer Y."/>
            <person name="Liu Z.J."/>
        </authorList>
    </citation>
    <scope>NUCLEOTIDE SEQUENCE [LARGE SCALE GENOMIC DNA]</scope>
    <source>
        <tissue evidence="6">The whole plant</tissue>
    </source>
</reference>
<dbReference type="EMBL" id="KZ502759">
    <property type="protein sequence ID" value="PKU73282.1"/>
    <property type="molecule type" value="Genomic_DNA"/>
</dbReference>
<dbReference type="InterPro" id="IPR046350">
    <property type="entry name" value="Cystatin_sf"/>
</dbReference>
<evidence type="ECO:0000313" key="7">
    <source>
        <dbReference type="Proteomes" id="UP000233837"/>
    </source>
</evidence>
<protein>
    <submittedName>
        <fullName evidence="6">Cysteine proteinase inhibitor 5</fullName>
    </submittedName>
</protein>
<dbReference type="CDD" id="cd00042">
    <property type="entry name" value="CY"/>
    <property type="match status" value="1"/>
</dbReference>
<sequence length="125" mass="13458">MKNLIFLSSLVLAASLFVTAASGSGGSGRRGLSDVGWEPIKNLSDPHVLEIAKFAVNENNKNSHTNLTLYKVESGETTISVGALYRLIIVVGVGNVYGVLAEYEATVLEKSSGNFELLSFKWIRP</sequence>
<keyword evidence="2" id="KW-0646">Protease inhibitor</keyword>
<feature type="signal peptide" evidence="4">
    <location>
        <begin position="1"/>
        <end position="20"/>
    </location>
</feature>
<keyword evidence="4" id="KW-0732">Signal</keyword>
<evidence type="ECO:0000313" key="6">
    <source>
        <dbReference type="EMBL" id="PKU73282.1"/>
    </source>
</evidence>
<feature type="domain" description="Cystatin" evidence="5">
    <location>
        <begin position="40"/>
        <end position="121"/>
    </location>
</feature>
<dbReference type="SUPFAM" id="SSF54403">
    <property type="entry name" value="Cystatin/monellin"/>
    <property type="match status" value="1"/>
</dbReference>
<accession>A0A2I0WCA4</accession>
<evidence type="ECO:0000259" key="5">
    <source>
        <dbReference type="Pfam" id="PF16845"/>
    </source>
</evidence>
<dbReference type="PANTHER" id="PTHR47364">
    <property type="entry name" value="CYSTEINE PROTEINASE INHIBITOR 5"/>
    <property type="match status" value="1"/>
</dbReference>
<comment type="similarity">
    <text evidence="1">Belongs to the cystatin family. Phytocystatin subfamily.</text>
</comment>
<evidence type="ECO:0000256" key="3">
    <source>
        <dbReference type="ARBA" id="ARBA00022704"/>
    </source>
</evidence>
<organism evidence="6 7">
    <name type="scientific">Dendrobium catenatum</name>
    <dbReference type="NCBI Taxonomy" id="906689"/>
    <lineage>
        <taxon>Eukaryota</taxon>
        <taxon>Viridiplantae</taxon>
        <taxon>Streptophyta</taxon>
        <taxon>Embryophyta</taxon>
        <taxon>Tracheophyta</taxon>
        <taxon>Spermatophyta</taxon>
        <taxon>Magnoliopsida</taxon>
        <taxon>Liliopsida</taxon>
        <taxon>Asparagales</taxon>
        <taxon>Orchidaceae</taxon>
        <taxon>Epidendroideae</taxon>
        <taxon>Malaxideae</taxon>
        <taxon>Dendrobiinae</taxon>
        <taxon>Dendrobium</taxon>
    </lineage>
</organism>
<keyword evidence="7" id="KW-1185">Reference proteome</keyword>
<dbReference type="InterPro" id="IPR000010">
    <property type="entry name" value="Cystatin_dom"/>
</dbReference>
<evidence type="ECO:0000256" key="2">
    <source>
        <dbReference type="ARBA" id="ARBA00022690"/>
    </source>
</evidence>
<name>A0A2I0WCA4_9ASPA</name>
<dbReference type="AlphaFoldDB" id="A0A2I0WCA4"/>
<keyword evidence="3" id="KW-0789">Thiol protease inhibitor</keyword>
<dbReference type="GO" id="GO:0004869">
    <property type="term" value="F:cysteine-type endopeptidase inhibitor activity"/>
    <property type="evidence" value="ECO:0007669"/>
    <property type="project" value="UniProtKB-KW"/>
</dbReference>
<gene>
    <name evidence="6" type="primary">CYS5</name>
    <name evidence="6" type="ORF">MA16_Dca022094</name>
</gene>
<proteinExistence type="inferred from homology"/>
<evidence type="ECO:0000256" key="4">
    <source>
        <dbReference type="SAM" id="SignalP"/>
    </source>
</evidence>
<dbReference type="OrthoDB" id="1908104at2759"/>
<dbReference type="Pfam" id="PF16845">
    <property type="entry name" value="SQAPI"/>
    <property type="match status" value="1"/>
</dbReference>
<evidence type="ECO:0000256" key="1">
    <source>
        <dbReference type="ARBA" id="ARBA00007233"/>
    </source>
</evidence>
<dbReference type="Gene3D" id="3.10.450.10">
    <property type="match status" value="1"/>
</dbReference>